<dbReference type="RefSeq" id="WP_216874221.1">
    <property type="nucleotide sequence ID" value="NZ_JAERQM010000002.1"/>
</dbReference>
<dbReference type="PANTHER" id="PTHR42905">
    <property type="entry name" value="PHOSPHOENOLPYRUVATE CARBOXYLASE"/>
    <property type="match status" value="1"/>
</dbReference>
<organism evidence="1 2">
    <name type="scientific">Falsiroseomonas oleicola</name>
    <dbReference type="NCBI Taxonomy" id="2801474"/>
    <lineage>
        <taxon>Bacteria</taxon>
        <taxon>Pseudomonadati</taxon>
        <taxon>Pseudomonadota</taxon>
        <taxon>Alphaproteobacteria</taxon>
        <taxon>Acetobacterales</taxon>
        <taxon>Roseomonadaceae</taxon>
        <taxon>Falsiroseomonas</taxon>
    </lineage>
</organism>
<keyword evidence="1" id="KW-0456">Lyase</keyword>
<sequence>MPDANQPPTGPILPIGFADAPGRNRRLRELLAGKELFLAPGAFDCVTARLVDASGFPALYITGAGISMSALGAPDVAALSFGEIIDRIRRICDVVSIPVIADGDTGYGGPLNVIRTVREYERAGVSAIQIEDQEWPKKCGHEPGRKLVSATDMQMRIRAAVEARRDPDFVVIARTDARAGEGLAAAIGRARQYREAGADVIFVESPQSEAELEEVGRAFPDVPLLANMVEGGKTPILPAERLTELGFRLAIYPNAMTRLIAKAGMEMLASLKETGSSNAMADRMYSHGKLWELFDNATWRALEDRYLRVETPAKG</sequence>
<accession>A0ABS6H4Q1</accession>
<evidence type="ECO:0000313" key="2">
    <source>
        <dbReference type="Proteomes" id="UP000689967"/>
    </source>
</evidence>
<proteinExistence type="predicted"/>
<protein>
    <submittedName>
        <fullName evidence="1">Isocitrate lyase/PEP mutase family protein</fullName>
    </submittedName>
</protein>
<reference evidence="1 2" key="1">
    <citation type="submission" date="2021-01" db="EMBL/GenBank/DDBJ databases">
        <title>Roseomonas sp. nov, a bacterium isolated from an oil production mixture in Yumen Oilfield.</title>
        <authorList>
            <person name="Wu D."/>
        </authorList>
    </citation>
    <scope>NUCLEOTIDE SEQUENCE [LARGE SCALE GENOMIC DNA]</scope>
    <source>
        <strain evidence="1 2">ROY-5-3</strain>
    </source>
</reference>
<dbReference type="Proteomes" id="UP000689967">
    <property type="component" value="Unassembled WGS sequence"/>
</dbReference>
<dbReference type="PANTHER" id="PTHR42905:SF5">
    <property type="entry name" value="CARBOXYVINYL-CARBOXYPHOSPHONATE PHOSPHORYLMUTASE, CHLOROPLASTIC"/>
    <property type="match status" value="1"/>
</dbReference>
<dbReference type="EMBL" id="JAERQM010000002">
    <property type="protein sequence ID" value="MBU8543665.1"/>
    <property type="molecule type" value="Genomic_DNA"/>
</dbReference>
<name>A0ABS6H4Q1_9PROT</name>
<dbReference type="InterPro" id="IPR039556">
    <property type="entry name" value="ICL/PEPM"/>
</dbReference>
<evidence type="ECO:0000313" key="1">
    <source>
        <dbReference type="EMBL" id="MBU8543665.1"/>
    </source>
</evidence>
<dbReference type="Pfam" id="PF13714">
    <property type="entry name" value="PEP_mutase"/>
    <property type="match status" value="1"/>
</dbReference>
<keyword evidence="2" id="KW-1185">Reference proteome</keyword>
<dbReference type="GO" id="GO:0016829">
    <property type="term" value="F:lyase activity"/>
    <property type="evidence" value="ECO:0007669"/>
    <property type="project" value="UniProtKB-KW"/>
</dbReference>
<dbReference type="CDD" id="cd00377">
    <property type="entry name" value="ICL_PEPM"/>
    <property type="match status" value="1"/>
</dbReference>
<comment type="caution">
    <text evidence="1">The sequence shown here is derived from an EMBL/GenBank/DDBJ whole genome shotgun (WGS) entry which is preliminary data.</text>
</comment>
<gene>
    <name evidence="1" type="ORF">JJQ90_08105</name>
</gene>